<sequence>MMIPTFLFLFLFLTWSLGVHCDPVDPAPEQDAPYPSPPILPTVYTPVVLSQLCQDPQNYCIYVDQIRPGTVLASPVNATDSQGAFLFRRSDYMERPFHVCYGGCCVDLDFVKRPGCVTMRYVSYPGNGPGHLLARFADNVDNILGPRDDMWRLLEACPPKDEPALPYAVIGARGRHGGRAGKSGKDQQGGPEKQQEGQQGNNGKGQDGYQQQGGPEKQQEGQQGNNGKGQDGYQQQGGPEKQQEGQQGANGGVALVDAGAVSGATPASPPAAAPDAALVDARPNHDYFDDVTVPLADA</sequence>
<dbReference type="STRING" id="49012.A0A0F7S306"/>
<gene>
    <name evidence="3" type="primary">SSCI71990.1</name>
</gene>
<organism evidence="3 4">
    <name type="scientific">Sporisorium scitamineum</name>
    <dbReference type="NCBI Taxonomy" id="49012"/>
    <lineage>
        <taxon>Eukaryota</taxon>
        <taxon>Fungi</taxon>
        <taxon>Dikarya</taxon>
        <taxon>Basidiomycota</taxon>
        <taxon>Ustilaginomycotina</taxon>
        <taxon>Ustilaginomycetes</taxon>
        <taxon>Ustilaginales</taxon>
        <taxon>Ustilaginaceae</taxon>
        <taxon>Sporisorium</taxon>
    </lineage>
</organism>
<feature type="compositionally biased region" description="Low complexity" evidence="1">
    <location>
        <begin position="186"/>
        <end position="199"/>
    </location>
</feature>
<evidence type="ECO:0000313" key="3">
    <source>
        <dbReference type="EMBL" id="CDS01679.1"/>
    </source>
</evidence>
<keyword evidence="2" id="KW-0732">Signal</keyword>
<feature type="region of interest" description="Disordered" evidence="1">
    <location>
        <begin position="174"/>
        <end position="278"/>
    </location>
</feature>
<evidence type="ECO:0000256" key="1">
    <source>
        <dbReference type="SAM" id="MobiDB-lite"/>
    </source>
</evidence>
<evidence type="ECO:0000256" key="2">
    <source>
        <dbReference type="SAM" id="SignalP"/>
    </source>
</evidence>
<feature type="signal peptide" evidence="2">
    <location>
        <begin position="1"/>
        <end position="21"/>
    </location>
</feature>
<feature type="compositionally biased region" description="Low complexity" evidence="1">
    <location>
        <begin position="231"/>
        <end position="247"/>
    </location>
</feature>
<keyword evidence="4" id="KW-1185">Reference proteome</keyword>
<name>A0A0F7S306_9BASI</name>
<feature type="chain" id="PRO_5002521578" description="Mig1 protein" evidence="2">
    <location>
        <begin position="22"/>
        <end position="298"/>
    </location>
</feature>
<accession>A0A0F7S306</accession>
<evidence type="ECO:0000313" key="4">
    <source>
        <dbReference type="Proteomes" id="UP000242770"/>
    </source>
</evidence>
<proteinExistence type="predicted"/>
<dbReference type="EMBL" id="CCFA01004327">
    <property type="protein sequence ID" value="CDS01679.1"/>
    <property type="molecule type" value="Genomic_DNA"/>
</dbReference>
<feature type="compositionally biased region" description="Low complexity" evidence="1">
    <location>
        <begin position="207"/>
        <end position="223"/>
    </location>
</feature>
<reference evidence="4" key="1">
    <citation type="submission" date="2014-06" db="EMBL/GenBank/DDBJ databases">
        <authorList>
            <person name="Berkman P.J."/>
        </authorList>
    </citation>
    <scope>NUCLEOTIDE SEQUENCE [LARGE SCALE GENOMIC DNA]</scope>
</reference>
<evidence type="ECO:0008006" key="5">
    <source>
        <dbReference type="Google" id="ProtNLM"/>
    </source>
</evidence>
<dbReference type="AlphaFoldDB" id="A0A0F7S306"/>
<protein>
    <recommendedName>
        <fullName evidence="5">Mig1 protein</fullName>
    </recommendedName>
</protein>
<dbReference type="Proteomes" id="UP000242770">
    <property type="component" value="Unassembled WGS sequence"/>
</dbReference>